<evidence type="ECO:0008006" key="3">
    <source>
        <dbReference type="Google" id="ProtNLM"/>
    </source>
</evidence>
<dbReference type="Proteomes" id="UP000661607">
    <property type="component" value="Unassembled WGS sequence"/>
</dbReference>
<keyword evidence="2" id="KW-1185">Reference proteome</keyword>
<protein>
    <recommendedName>
        <fullName evidence="3">Glyoxalase</fullName>
    </recommendedName>
</protein>
<name>A0ABR9KIY1_9ACTN</name>
<evidence type="ECO:0000313" key="2">
    <source>
        <dbReference type="Proteomes" id="UP000661607"/>
    </source>
</evidence>
<dbReference type="RefSeq" id="WP_192776811.1">
    <property type="nucleotide sequence ID" value="NZ_BAAASY010000030.1"/>
</dbReference>
<gene>
    <name evidence="1" type="ORF">H4W81_004762</name>
</gene>
<comment type="caution">
    <text evidence="1">The sequence shown here is derived from an EMBL/GenBank/DDBJ whole genome shotgun (WGS) entry which is preliminary data.</text>
</comment>
<reference evidence="1 2" key="1">
    <citation type="submission" date="2020-10" db="EMBL/GenBank/DDBJ databases">
        <title>Sequencing the genomes of 1000 actinobacteria strains.</title>
        <authorList>
            <person name="Klenk H.-P."/>
        </authorList>
    </citation>
    <scope>NUCLEOTIDE SEQUENCE [LARGE SCALE GENOMIC DNA]</scope>
    <source>
        <strain evidence="1 2">DSM 43748</strain>
    </source>
</reference>
<organism evidence="1 2">
    <name type="scientific">Nonomuraea africana</name>
    <dbReference type="NCBI Taxonomy" id="46171"/>
    <lineage>
        <taxon>Bacteria</taxon>
        <taxon>Bacillati</taxon>
        <taxon>Actinomycetota</taxon>
        <taxon>Actinomycetes</taxon>
        <taxon>Streptosporangiales</taxon>
        <taxon>Streptosporangiaceae</taxon>
        <taxon>Nonomuraea</taxon>
    </lineage>
</organism>
<proteinExistence type="predicted"/>
<evidence type="ECO:0000313" key="1">
    <source>
        <dbReference type="EMBL" id="MBE1561983.1"/>
    </source>
</evidence>
<dbReference type="EMBL" id="JADBEF010000001">
    <property type="protein sequence ID" value="MBE1561983.1"/>
    <property type="molecule type" value="Genomic_DNA"/>
</dbReference>
<accession>A0ABR9KIY1</accession>
<sequence>MEVSFDSVAGLAEALRRAEAAHGRHEQEIGQPDPDWPTWYAQYMVHEQAGDAGPGSPEASG</sequence>